<sequence>MIMLRATIKLLNTYKKSFAARVGRITSSSARGSLINGSRRRRKVAHAFPDRK</sequence>
<reference evidence="2 3" key="1">
    <citation type="submission" date="2020-02" db="EMBL/GenBank/DDBJ databases">
        <authorList>
            <person name="Ferguson B K."/>
        </authorList>
    </citation>
    <scope>NUCLEOTIDE SEQUENCE [LARGE SCALE GENOMIC DNA]</scope>
</reference>
<keyword evidence="3" id="KW-1185">Reference proteome</keyword>
<protein>
    <submittedName>
        <fullName evidence="2">Uncharacterized protein</fullName>
    </submittedName>
</protein>
<evidence type="ECO:0000256" key="1">
    <source>
        <dbReference type="SAM" id="MobiDB-lite"/>
    </source>
</evidence>
<accession>A0A6H5IMX5</accession>
<feature type="region of interest" description="Disordered" evidence="1">
    <location>
        <begin position="33"/>
        <end position="52"/>
    </location>
</feature>
<dbReference type="Proteomes" id="UP000479190">
    <property type="component" value="Unassembled WGS sequence"/>
</dbReference>
<dbReference type="AlphaFoldDB" id="A0A6H5IMX5"/>
<dbReference type="EMBL" id="CADCXV010000884">
    <property type="protein sequence ID" value="CAB0038009.1"/>
    <property type="molecule type" value="Genomic_DNA"/>
</dbReference>
<gene>
    <name evidence="2" type="ORF">TBRA_LOCUS9804</name>
</gene>
<evidence type="ECO:0000313" key="3">
    <source>
        <dbReference type="Proteomes" id="UP000479190"/>
    </source>
</evidence>
<name>A0A6H5IMX5_9HYME</name>
<organism evidence="2 3">
    <name type="scientific">Trichogramma brassicae</name>
    <dbReference type="NCBI Taxonomy" id="86971"/>
    <lineage>
        <taxon>Eukaryota</taxon>
        <taxon>Metazoa</taxon>
        <taxon>Ecdysozoa</taxon>
        <taxon>Arthropoda</taxon>
        <taxon>Hexapoda</taxon>
        <taxon>Insecta</taxon>
        <taxon>Pterygota</taxon>
        <taxon>Neoptera</taxon>
        <taxon>Endopterygota</taxon>
        <taxon>Hymenoptera</taxon>
        <taxon>Apocrita</taxon>
        <taxon>Proctotrupomorpha</taxon>
        <taxon>Chalcidoidea</taxon>
        <taxon>Trichogrammatidae</taxon>
        <taxon>Trichogramma</taxon>
    </lineage>
</organism>
<evidence type="ECO:0000313" key="2">
    <source>
        <dbReference type="EMBL" id="CAB0038009.1"/>
    </source>
</evidence>
<proteinExistence type="predicted"/>